<reference evidence="2" key="2">
    <citation type="journal article" date="2022" name="Microbiol. Resour. Announc.">
        <title>Metagenome Sequencing to Explore Phylogenomics of Terrestrial Cyanobacteria.</title>
        <authorList>
            <person name="Ward R.D."/>
            <person name="Stajich J.E."/>
            <person name="Johansen J.R."/>
            <person name="Huntemann M."/>
            <person name="Clum A."/>
            <person name="Foster B."/>
            <person name="Foster B."/>
            <person name="Roux S."/>
            <person name="Palaniappan K."/>
            <person name="Varghese N."/>
            <person name="Mukherjee S."/>
            <person name="Reddy T.B.K."/>
            <person name="Daum C."/>
            <person name="Copeland A."/>
            <person name="Chen I.A."/>
            <person name="Ivanova N.N."/>
            <person name="Kyrpides N.C."/>
            <person name="Shapiro N."/>
            <person name="Eloe-Fadrosh E.A."/>
            <person name="Pietrasiak N."/>
        </authorList>
    </citation>
    <scope>NUCLEOTIDE SEQUENCE</scope>
    <source>
        <strain evidence="2">HA4357-MV3</strain>
    </source>
</reference>
<evidence type="ECO:0000256" key="1">
    <source>
        <dbReference type="SAM" id="SignalP"/>
    </source>
</evidence>
<name>A0A9E3H6T9_9NOST</name>
<evidence type="ECO:0000313" key="2">
    <source>
        <dbReference type="EMBL" id="MBW4431858.1"/>
    </source>
</evidence>
<organism evidence="2 3">
    <name type="scientific">Pelatocladus maniniholoensis HA4357-MV3</name>
    <dbReference type="NCBI Taxonomy" id="1117104"/>
    <lineage>
        <taxon>Bacteria</taxon>
        <taxon>Bacillati</taxon>
        <taxon>Cyanobacteriota</taxon>
        <taxon>Cyanophyceae</taxon>
        <taxon>Nostocales</taxon>
        <taxon>Nostocaceae</taxon>
        <taxon>Pelatocladus</taxon>
    </lineage>
</organism>
<evidence type="ECO:0008006" key="4">
    <source>
        <dbReference type="Google" id="ProtNLM"/>
    </source>
</evidence>
<feature type="chain" id="PRO_5039595623" description="DUF2946 domain-containing protein" evidence="1">
    <location>
        <begin position="28"/>
        <end position="91"/>
    </location>
</feature>
<gene>
    <name evidence="2" type="ORF">KME28_09040</name>
</gene>
<comment type="caution">
    <text evidence="2">The sequence shown here is derived from an EMBL/GenBank/DDBJ whole genome shotgun (WGS) entry which is preliminary data.</text>
</comment>
<feature type="signal peptide" evidence="1">
    <location>
        <begin position="1"/>
        <end position="27"/>
    </location>
</feature>
<keyword evidence="1" id="KW-0732">Signal</keyword>
<accession>A0A9E3H6T9</accession>
<protein>
    <recommendedName>
        <fullName evidence="4">DUF2946 domain-containing protein</fullName>
    </recommendedName>
</protein>
<dbReference type="AlphaFoldDB" id="A0A9E3H6T9"/>
<dbReference type="Proteomes" id="UP000813215">
    <property type="component" value="Unassembled WGS sequence"/>
</dbReference>
<sequence length="91" mass="9513">MNIIKVILLAFPVVLASMVAVVNPAAASSLQPAPAVTQQMTLVSAQPVHQWIAPNLSSDSQSIIDQLGCNCASCVQAKLQMEGKLSLADLL</sequence>
<proteinExistence type="predicted"/>
<reference evidence="2" key="1">
    <citation type="submission" date="2021-05" db="EMBL/GenBank/DDBJ databases">
        <authorList>
            <person name="Pietrasiak N."/>
            <person name="Ward R."/>
            <person name="Stajich J.E."/>
            <person name="Kurbessoian T."/>
        </authorList>
    </citation>
    <scope>NUCLEOTIDE SEQUENCE</scope>
    <source>
        <strain evidence="2">HA4357-MV3</strain>
    </source>
</reference>
<dbReference type="EMBL" id="JAHHHW010000075">
    <property type="protein sequence ID" value="MBW4431858.1"/>
    <property type="molecule type" value="Genomic_DNA"/>
</dbReference>
<evidence type="ECO:0000313" key="3">
    <source>
        <dbReference type="Proteomes" id="UP000813215"/>
    </source>
</evidence>